<feature type="region of interest" description="Disordered" evidence="1">
    <location>
        <begin position="128"/>
        <end position="156"/>
    </location>
</feature>
<organism evidence="2 3">
    <name type="scientific">Clavibacter sepedonicus</name>
    <name type="common">Clavibacter michiganensis subsp. sepedonicus</name>
    <dbReference type="NCBI Taxonomy" id="31964"/>
    <lineage>
        <taxon>Bacteria</taxon>
        <taxon>Bacillati</taxon>
        <taxon>Actinomycetota</taxon>
        <taxon>Actinomycetes</taxon>
        <taxon>Micrococcales</taxon>
        <taxon>Microbacteriaceae</taxon>
        <taxon>Clavibacter</taxon>
    </lineage>
</organism>
<proteinExistence type="predicted"/>
<dbReference type="EMBL" id="AM849034">
    <property type="protein sequence ID" value="CAQ02772.1"/>
    <property type="molecule type" value="Genomic_DNA"/>
</dbReference>
<dbReference type="InterPro" id="IPR032584">
    <property type="entry name" value="DUF4913"/>
</dbReference>
<dbReference type="AlphaFoldDB" id="B0RIY5"/>
<evidence type="ECO:0000313" key="3">
    <source>
        <dbReference type="Proteomes" id="UP000001318"/>
    </source>
</evidence>
<dbReference type="Pfam" id="PF16259">
    <property type="entry name" value="DUF4913"/>
    <property type="match status" value="1"/>
</dbReference>
<evidence type="ECO:0000313" key="2">
    <source>
        <dbReference type="EMBL" id="CAQ02772.1"/>
    </source>
</evidence>
<dbReference type="KEGG" id="cms:CMS2700"/>
<protein>
    <recommendedName>
        <fullName evidence="4">DUF4913 domain-containing protein</fullName>
    </recommendedName>
</protein>
<dbReference type="STRING" id="31964.CMS2700"/>
<name>B0RIY5_CLASE</name>
<accession>B0RIY5</accession>
<gene>
    <name evidence="2" type="ordered locus">CMS2700</name>
</gene>
<reference evidence="2 3" key="1">
    <citation type="journal article" date="2008" name="J. Bacteriol.">
        <title>Genome of the actinomycete plant pathogen Clavibacter michiganensis subsp. sepedonicus suggests recent niche adaptation.</title>
        <authorList>
            <person name="Bentley S.D."/>
            <person name="Corton C."/>
            <person name="Brown S.E."/>
            <person name="Barron A."/>
            <person name="Clark L."/>
            <person name="Doggett J."/>
            <person name="Harris B."/>
            <person name="Ormond D."/>
            <person name="Quail M.A."/>
            <person name="May G."/>
            <person name="Francis D."/>
            <person name="Knudson D."/>
            <person name="Parkhill J."/>
            <person name="Ishimaru C.A."/>
        </authorList>
    </citation>
    <scope>NUCLEOTIDE SEQUENCE [LARGE SCALE GENOMIC DNA]</scope>
    <source>
        <strain evidence="3">ATCC 33113 / DSM 20744 / JCM 9667 / LMG 2889 / ICMP 2535 / C-1</strain>
    </source>
</reference>
<evidence type="ECO:0008006" key="4">
    <source>
        <dbReference type="Google" id="ProtNLM"/>
    </source>
</evidence>
<sequence length="156" mass="16732">MVTDAFGWGDAPAASASASASAEQVFADVEAFVRDLLAPTYRREVSPRGESRWDPAWWRHPEAVARLEALWLAWEALRLEGATGMSVWWRDHADYHLTVLMGPTGPFARTSATTEAGEPLPCAPLPCAPLPCAPRPDAPRPDATGSPEPEPTGAAS</sequence>
<dbReference type="RefSeq" id="WP_012299943.1">
    <property type="nucleotide sequence ID" value="NZ_JBPFUB010000001.1"/>
</dbReference>
<evidence type="ECO:0000256" key="1">
    <source>
        <dbReference type="SAM" id="MobiDB-lite"/>
    </source>
</evidence>
<dbReference type="Proteomes" id="UP000001318">
    <property type="component" value="Chromosome"/>
</dbReference>
<dbReference type="eggNOG" id="ENOG5032YIM">
    <property type="taxonomic scope" value="Bacteria"/>
</dbReference>
<keyword evidence="3" id="KW-1185">Reference proteome</keyword>
<dbReference type="HOGENOM" id="CLU_142117_0_0_11"/>